<protein>
    <submittedName>
        <fullName evidence="1">Uncharacterized protein</fullName>
    </submittedName>
</protein>
<name>A0A1E3IHE3_9TREE</name>
<organism evidence="1 2">
    <name type="scientific">Cryptococcus depauperatus CBS 7841</name>
    <dbReference type="NCBI Taxonomy" id="1295531"/>
    <lineage>
        <taxon>Eukaryota</taxon>
        <taxon>Fungi</taxon>
        <taxon>Dikarya</taxon>
        <taxon>Basidiomycota</taxon>
        <taxon>Agaricomycotina</taxon>
        <taxon>Tremellomycetes</taxon>
        <taxon>Tremellales</taxon>
        <taxon>Cryptococcaceae</taxon>
        <taxon>Cryptococcus</taxon>
    </lineage>
</organism>
<dbReference type="VEuPathDB" id="FungiDB:L203_03217"/>
<evidence type="ECO:0000313" key="2">
    <source>
        <dbReference type="Proteomes" id="UP000094043"/>
    </source>
</evidence>
<proteinExistence type="predicted"/>
<reference evidence="1" key="2">
    <citation type="journal article" date="2022" name="Elife">
        <title>Obligate sexual reproduction of a homothallic fungus closely related to the Cryptococcus pathogenic species complex.</title>
        <authorList>
            <person name="Passer A.R."/>
            <person name="Clancey S.A."/>
            <person name="Shea T."/>
            <person name="David-Palma M."/>
            <person name="Averette A.F."/>
            <person name="Boekhout T."/>
            <person name="Porcel B.M."/>
            <person name="Nowrousian M."/>
            <person name="Cuomo C.A."/>
            <person name="Sun S."/>
            <person name="Heitman J."/>
            <person name="Coelho M.A."/>
        </authorList>
    </citation>
    <scope>NUCLEOTIDE SEQUENCE</scope>
    <source>
        <strain evidence="1">CBS 7841</strain>
    </source>
</reference>
<gene>
    <name evidence="1" type="ORF">L203_101966</name>
</gene>
<dbReference type="KEGG" id="cdep:91086178"/>
<evidence type="ECO:0000313" key="1">
    <source>
        <dbReference type="EMBL" id="WVN86794.1"/>
    </source>
</evidence>
<dbReference type="Proteomes" id="UP000094043">
    <property type="component" value="Chromosome 2"/>
</dbReference>
<dbReference type="GeneID" id="91086178"/>
<reference evidence="1" key="1">
    <citation type="submission" date="2016-06" db="EMBL/GenBank/DDBJ databases">
        <authorList>
            <person name="Cuomo C."/>
            <person name="Litvintseva A."/>
            <person name="Heitman J."/>
            <person name="Chen Y."/>
            <person name="Sun S."/>
            <person name="Springer D."/>
            <person name="Dromer F."/>
            <person name="Young S."/>
            <person name="Zeng Q."/>
            <person name="Chapman S."/>
            <person name="Gujja S."/>
            <person name="Saif S."/>
            <person name="Birren B."/>
        </authorList>
    </citation>
    <scope>NUCLEOTIDE SEQUENCE</scope>
    <source>
        <strain evidence="1">CBS 7841</strain>
    </source>
</reference>
<dbReference type="AlphaFoldDB" id="A0A1E3IHE3"/>
<keyword evidence="2" id="KW-1185">Reference proteome</keyword>
<accession>A0A1E3IHE3</accession>
<dbReference type="EMBL" id="CP143785">
    <property type="protein sequence ID" value="WVN86794.1"/>
    <property type="molecule type" value="Genomic_DNA"/>
</dbReference>
<sequence length="202" mass="23122">MALLEKSSIASYLYKERPSTTPSIRQHAYAARRHAVKPIPSIEQILANTWSTEPQRPFSKRKQSHESIAAIQTISHSCTRSESEHTDGQISKDLSGGQPHFELHTAPGLEEYRQMFASMMEKRQRMRLLRSVDDDSPNDKFLSRQTISPITITPENPGKSSFGAKRFINKLKDAKKKVIVWPKEKNNTFRRFRNLFKSPVAA</sequence>
<reference evidence="1" key="3">
    <citation type="submission" date="2024-01" db="EMBL/GenBank/DDBJ databases">
        <authorList>
            <person name="Coelho M.A."/>
            <person name="David-Palma M."/>
            <person name="Shea T."/>
            <person name="Sun S."/>
            <person name="Cuomo C.A."/>
            <person name="Heitman J."/>
        </authorList>
    </citation>
    <scope>NUCLEOTIDE SEQUENCE</scope>
    <source>
        <strain evidence="1">CBS 7841</strain>
    </source>
</reference>
<dbReference type="RefSeq" id="XP_066067494.1">
    <property type="nucleotide sequence ID" value="XM_066211397.1"/>
</dbReference>